<dbReference type="InterPro" id="IPR036188">
    <property type="entry name" value="FAD/NAD-bd_sf"/>
</dbReference>
<organism evidence="7 8">
    <name type="scientific">Rhodovibrio salinarum</name>
    <dbReference type="NCBI Taxonomy" id="1087"/>
    <lineage>
        <taxon>Bacteria</taxon>
        <taxon>Pseudomonadati</taxon>
        <taxon>Pseudomonadota</taxon>
        <taxon>Alphaproteobacteria</taxon>
        <taxon>Rhodospirillales</taxon>
        <taxon>Rhodovibrionaceae</taxon>
        <taxon>Rhodovibrio</taxon>
    </lineage>
</organism>
<dbReference type="GO" id="GO:0016614">
    <property type="term" value="F:oxidoreductase activity, acting on CH-OH group of donors"/>
    <property type="evidence" value="ECO:0007669"/>
    <property type="project" value="InterPro"/>
</dbReference>
<evidence type="ECO:0000256" key="1">
    <source>
        <dbReference type="ARBA" id="ARBA00001974"/>
    </source>
</evidence>
<dbReference type="InterPro" id="IPR000172">
    <property type="entry name" value="GMC_OxRdtase_N"/>
</dbReference>
<reference evidence="7" key="1">
    <citation type="submission" date="2017-08" db="EMBL/GenBank/DDBJ databases">
        <authorList>
            <person name="Imhoff J.F."/>
            <person name="Rahn T."/>
            <person name="Kuenzel S."/>
            <person name="Neulinger S.C."/>
        </authorList>
    </citation>
    <scope>NUCLEOTIDE SEQUENCE</scope>
    <source>
        <strain evidence="7">DSM 9154</strain>
    </source>
</reference>
<dbReference type="PANTHER" id="PTHR11552:SF147">
    <property type="entry name" value="CHOLINE DEHYDROGENASE, MITOCHONDRIAL"/>
    <property type="match status" value="1"/>
</dbReference>
<comment type="caution">
    <text evidence="7">The sequence shown here is derived from an EMBL/GenBank/DDBJ whole genome shotgun (WGS) entry which is preliminary data.</text>
</comment>
<dbReference type="AlphaFoldDB" id="A0A934UYA6"/>
<evidence type="ECO:0000313" key="7">
    <source>
        <dbReference type="EMBL" id="MBK1695997.1"/>
    </source>
</evidence>
<keyword evidence="3" id="KW-0285">Flavoprotein</keyword>
<dbReference type="EMBL" id="NRRE01000008">
    <property type="protein sequence ID" value="MBK1695997.1"/>
    <property type="molecule type" value="Genomic_DNA"/>
</dbReference>
<name>A0A934UYA6_9PROT</name>
<dbReference type="PIRSF" id="PIRSF000137">
    <property type="entry name" value="Alcohol_oxidase"/>
    <property type="match status" value="1"/>
</dbReference>
<evidence type="ECO:0000256" key="2">
    <source>
        <dbReference type="ARBA" id="ARBA00010790"/>
    </source>
</evidence>
<sequence>MGRFDYVIVGAGSAGCVLANRLSADPDVSVLLLEAGGQDDYIWIRIPVGYLYTINNPRTDWCFKTEAEAGLNGRALGYPRGRVLGGCSSINGMIYMRGQARDYDGWRQLGCTGWGWDDVLPHFKAHEDFAWGADALHGAGGELRVEGMRISWEILDAFADAAEQAGIPRTADFNRGSNEGVGYFQVNQRRGRRWNAADAFLRPAEERPNLTVLTKAQAQRLEMTGKRVTGVRFWHDGQDARVDADGEVILAAGSVGSPQLLQLSGIGPGALLRERGVEVRHDNPNVGENLQDHLQIRAVYSVEGVDTLNRRANSWLGKAGMALEYALFKRGPMTMAPSQLGCFTRSDPSRVTPNLEYHVQPLSTDKLGDPLHPFPGITASVCNLRPESRGVVRIQNADPRSHPSIKPNYLATPGDRQVAADALKLTRRIMGQPAMRKYRPQERKPGPELESDAELAHAAGDIGTTIFHPVGTCAMGPDPASSVVDPRLAVHGVGGLRVVDASIMPRITSGNTNAPTIMIAEKAAAMIRADRKAGRQAAE</sequence>
<keyword evidence="8" id="KW-1185">Reference proteome</keyword>
<evidence type="ECO:0000313" key="8">
    <source>
        <dbReference type="Proteomes" id="UP000778970"/>
    </source>
</evidence>
<dbReference type="Gene3D" id="3.30.410.40">
    <property type="match status" value="1"/>
</dbReference>
<comment type="cofactor">
    <cofactor evidence="1 5">
        <name>FAD</name>
        <dbReference type="ChEBI" id="CHEBI:57692"/>
    </cofactor>
</comment>
<dbReference type="GO" id="GO:0050660">
    <property type="term" value="F:flavin adenine dinucleotide binding"/>
    <property type="evidence" value="ECO:0007669"/>
    <property type="project" value="InterPro"/>
</dbReference>
<evidence type="ECO:0000256" key="4">
    <source>
        <dbReference type="ARBA" id="ARBA00022827"/>
    </source>
</evidence>
<dbReference type="SUPFAM" id="SSF51905">
    <property type="entry name" value="FAD/NAD(P)-binding domain"/>
    <property type="match status" value="1"/>
</dbReference>
<dbReference type="SUPFAM" id="SSF54373">
    <property type="entry name" value="FAD-linked reductases, C-terminal domain"/>
    <property type="match status" value="1"/>
</dbReference>
<dbReference type="PROSITE" id="PS00624">
    <property type="entry name" value="GMC_OXRED_2"/>
    <property type="match status" value="1"/>
</dbReference>
<reference evidence="7" key="2">
    <citation type="journal article" date="2020" name="Microorganisms">
        <title>Osmotic Adaptation and Compatible Solute Biosynthesis of Phototrophic Bacteria as Revealed from Genome Analyses.</title>
        <authorList>
            <person name="Imhoff J.F."/>
            <person name="Rahn T."/>
            <person name="Kunzel S."/>
            <person name="Keller A."/>
            <person name="Neulinger S.C."/>
        </authorList>
    </citation>
    <scope>NUCLEOTIDE SEQUENCE</scope>
    <source>
        <strain evidence="7">DSM 9154</strain>
    </source>
</reference>
<dbReference type="Pfam" id="PF00732">
    <property type="entry name" value="GMC_oxred_N"/>
    <property type="match status" value="1"/>
</dbReference>
<dbReference type="Pfam" id="PF05199">
    <property type="entry name" value="GMC_oxred_C"/>
    <property type="match status" value="1"/>
</dbReference>
<evidence type="ECO:0000256" key="5">
    <source>
        <dbReference type="PIRSR" id="PIRSR000137-2"/>
    </source>
</evidence>
<dbReference type="Gene3D" id="3.50.50.60">
    <property type="entry name" value="FAD/NAD(P)-binding domain"/>
    <property type="match status" value="1"/>
</dbReference>
<dbReference type="PANTHER" id="PTHR11552">
    <property type="entry name" value="GLUCOSE-METHANOL-CHOLINE GMC OXIDOREDUCTASE"/>
    <property type="match status" value="1"/>
</dbReference>
<dbReference type="RefSeq" id="WP_027287680.1">
    <property type="nucleotide sequence ID" value="NZ_NRRE01000008.1"/>
</dbReference>
<feature type="binding site" evidence="5">
    <location>
        <position position="83"/>
    </location>
    <ligand>
        <name>FAD</name>
        <dbReference type="ChEBI" id="CHEBI:57692"/>
    </ligand>
</feature>
<feature type="domain" description="Glucose-methanol-choline oxidoreductase N-terminal" evidence="6">
    <location>
        <begin position="253"/>
        <end position="267"/>
    </location>
</feature>
<dbReference type="Proteomes" id="UP000778970">
    <property type="component" value="Unassembled WGS sequence"/>
</dbReference>
<dbReference type="InterPro" id="IPR007867">
    <property type="entry name" value="GMC_OxRtase_C"/>
</dbReference>
<proteinExistence type="inferred from homology"/>
<gene>
    <name evidence="7" type="ORF">CKO21_01895</name>
</gene>
<evidence type="ECO:0000256" key="3">
    <source>
        <dbReference type="ARBA" id="ARBA00022630"/>
    </source>
</evidence>
<evidence type="ECO:0000259" key="6">
    <source>
        <dbReference type="PROSITE" id="PS00624"/>
    </source>
</evidence>
<accession>A0A934UYA6</accession>
<dbReference type="PROSITE" id="PS51257">
    <property type="entry name" value="PROKAR_LIPOPROTEIN"/>
    <property type="match status" value="1"/>
</dbReference>
<keyword evidence="4 5" id="KW-0274">FAD</keyword>
<comment type="similarity">
    <text evidence="2">Belongs to the GMC oxidoreductase family.</text>
</comment>
<dbReference type="InterPro" id="IPR012132">
    <property type="entry name" value="GMC_OxRdtase"/>
</dbReference>
<protein>
    <submittedName>
        <fullName evidence="7">Choline dehydrogenase</fullName>
    </submittedName>
</protein>